<name>A0A6M3JR79_9ZZZZ</name>
<proteinExistence type="predicted"/>
<dbReference type="AlphaFoldDB" id="A0A6M3JR79"/>
<organism evidence="1">
    <name type="scientific">viral metagenome</name>
    <dbReference type="NCBI Taxonomy" id="1070528"/>
    <lineage>
        <taxon>unclassified sequences</taxon>
        <taxon>metagenomes</taxon>
        <taxon>organismal metagenomes</taxon>
    </lineage>
</organism>
<reference evidence="1" key="1">
    <citation type="submission" date="2020-03" db="EMBL/GenBank/DDBJ databases">
        <title>The deep terrestrial virosphere.</title>
        <authorList>
            <person name="Holmfeldt K."/>
            <person name="Nilsson E."/>
            <person name="Simone D."/>
            <person name="Lopez-Fernandez M."/>
            <person name="Wu X."/>
            <person name="de Brujin I."/>
            <person name="Lundin D."/>
            <person name="Andersson A."/>
            <person name="Bertilsson S."/>
            <person name="Dopson M."/>
        </authorList>
    </citation>
    <scope>NUCLEOTIDE SEQUENCE</scope>
    <source>
        <strain evidence="1">MM415A02770</strain>
    </source>
</reference>
<sequence>MSTCEHYCNKPHSERDLEQLKNDVELIKATYEIPDIPEVRQLKYQVEQAKAGYLHLQKKLDEHLDKAKNGKGRDIL</sequence>
<protein>
    <submittedName>
        <fullName evidence="1">Uncharacterized protein</fullName>
    </submittedName>
</protein>
<evidence type="ECO:0000313" key="1">
    <source>
        <dbReference type="EMBL" id="QJA72390.1"/>
    </source>
</evidence>
<dbReference type="EMBL" id="MT141948">
    <property type="protein sequence ID" value="QJA72390.1"/>
    <property type="molecule type" value="Genomic_DNA"/>
</dbReference>
<gene>
    <name evidence="1" type="ORF">MM415A02770_0001</name>
</gene>
<accession>A0A6M3JR79</accession>